<keyword evidence="5" id="KW-1185">Reference proteome</keyword>
<dbReference type="EMBL" id="POTY01000220">
    <property type="protein sequence ID" value="PZG12090.1"/>
    <property type="molecule type" value="Genomic_DNA"/>
</dbReference>
<protein>
    <recommendedName>
        <fullName evidence="3">Peptidase C51 domain-containing protein</fullName>
    </recommendedName>
</protein>
<dbReference type="InterPro" id="IPR007921">
    <property type="entry name" value="CHAP_dom"/>
</dbReference>
<sequence length="253" mass="27581">MPGGQSANADGINRNRNNPSTGTAISAVRHCRMAAENTGRHPPQELRTASRSIRGNQQRRRKRMSWNPSRFLVPFALTVALLSGFVTGVAPAQAAERSAASAAPVTAFAETPQQKAARLAKPCLKSKVTRSEIVCIAKSQRGMKEWGNNCNPYGWCDQWCGMFAQWVMKKAGGKYPSGYALAGNWRKWKKVTTPKPGDVAVKSDGQHVEIVVSVTKKNGKRIIGSIGGNSGDKVTYHSNNSYARWTYHLNPAV</sequence>
<feature type="compositionally biased region" description="Polar residues" evidence="1">
    <location>
        <begin position="47"/>
        <end position="56"/>
    </location>
</feature>
<feature type="transmembrane region" description="Helical" evidence="2">
    <location>
        <begin position="71"/>
        <end position="90"/>
    </location>
</feature>
<comment type="caution">
    <text evidence="4">The sequence shown here is derived from an EMBL/GenBank/DDBJ whole genome shotgun (WGS) entry which is preliminary data.</text>
</comment>
<keyword evidence="2" id="KW-0472">Membrane</keyword>
<dbReference type="AlphaFoldDB" id="A0A2W2EEM3"/>
<evidence type="ECO:0000259" key="3">
    <source>
        <dbReference type="Pfam" id="PF05257"/>
    </source>
</evidence>
<reference evidence="4 5" key="1">
    <citation type="submission" date="2018-01" db="EMBL/GenBank/DDBJ databases">
        <title>Draft genome sequence of Jishengella sp. NA12.</title>
        <authorList>
            <person name="Sahin N."/>
            <person name="Ay H."/>
            <person name="Saygin H."/>
        </authorList>
    </citation>
    <scope>NUCLEOTIDE SEQUENCE [LARGE SCALE GENOMIC DNA]</scope>
    <source>
        <strain evidence="4 5">NA12</strain>
    </source>
</reference>
<keyword evidence="2" id="KW-0812">Transmembrane</keyword>
<feature type="region of interest" description="Disordered" evidence="1">
    <location>
        <begin position="1"/>
        <end position="22"/>
    </location>
</feature>
<evidence type="ECO:0000256" key="2">
    <source>
        <dbReference type="SAM" id="Phobius"/>
    </source>
</evidence>
<evidence type="ECO:0000313" key="4">
    <source>
        <dbReference type="EMBL" id="PZG12090.1"/>
    </source>
</evidence>
<organism evidence="4 5">
    <name type="scientific">Micromonospora craterilacus</name>
    <dbReference type="NCBI Taxonomy" id="1655439"/>
    <lineage>
        <taxon>Bacteria</taxon>
        <taxon>Bacillati</taxon>
        <taxon>Actinomycetota</taxon>
        <taxon>Actinomycetes</taxon>
        <taxon>Micromonosporales</taxon>
        <taxon>Micromonosporaceae</taxon>
        <taxon>Micromonospora</taxon>
    </lineage>
</organism>
<proteinExistence type="predicted"/>
<feature type="domain" description="Peptidase C51" evidence="3">
    <location>
        <begin position="154"/>
        <end position="221"/>
    </location>
</feature>
<evidence type="ECO:0000256" key="1">
    <source>
        <dbReference type="SAM" id="MobiDB-lite"/>
    </source>
</evidence>
<keyword evidence="2" id="KW-1133">Transmembrane helix</keyword>
<name>A0A2W2EEM3_9ACTN</name>
<dbReference type="Pfam" id="PF05257">
    <property type="entry name" value="CHAP"/>
    <property type="match status" value="1"/>
</dbReference>
<feature type="region of interest" description="Disordered" evidence="1">
    <location>
        <begin position="35"/>
        <end position="64"/>
    </location>
</feature>
<evidence type="ECO:0000313" key="5">
    <source>
        <dbReference type="Proteomes" id="UP000248924"/>
    </source>
</evidence>
<gene>
    <name evidence="4" type="ORF">C1I95_26580</name>
</gene>
<accession>A0A2W2EEM3</accession>
<dbReference type="Proteomes" id="UP000248924">
    <property type="component" value="Unassembled WGS sequence"/>
</dbReference>
<dbReference type="Gene3D" id="3.90.1720.10">
    <property type="entry name" value="endopeptidase domain like (from Nostoc punctiforme)"/>
    <property type="match status" value="1"/>
</dbReference>